<dbReference type="RefSeq" id="WP_090475246.1">
    <property type="nucleotide sequence ID" value="NZ_LT629710.1"/>
</dbReference>
<proteinExistence type="predicted"/>
<dbReference type="EMBL" id="LT629710">
    <property type="protein sequence ID" value="SDO55702.1"/>
    <property type="molecule type" value="Genomic_DNA"/>
</dbReference>
<dbReference type="AlphaFoldDB" id="A0A1H0KIZ7"/>
<reference evidence="1 2" key="1">
    <citation type="submission" date="2016-10" db="EMBL/GenBank/DDBJ databases">
        <authorList>
            <person name="de Groot N.N."/>
        </authorList>
    </citation>
    <scope>NUCLEOTIDE SEQUENCE [LARGE SCALE GENOMIC DNA]</scope>
    <source>
        <strain evidence="2">P4-7,KCTC 19426,CECT 7604</strain>
    </source>
</reference>
<evidence type="ECO:0000313" key="2">
    <source>
        <dbReference type="Proteomes" id="UP000198741"/>
    </source>
</evidence>
<sequence>MTVLTITRNRFADRHRPAHRWAGESAGRHVSHLGLGLAADRDEWGTVRRLHGLRHGRKVEIRLPDDDVESVTWVLCALPKFKTVLGSGALPTDVATAVGDVPFLAPIWNGLQLQGGEDGLIAVRVGESSLPDAFLHDLWLLERIADNLGLLPIPAGDLGLVAPPVTWPSRPVAVALAG</sequence>
<accession>A0A1H0KIZ7</accession>
<organism evidence="1 2">
    <name type="scientific">Nakamurella panacisegetis</name>
    <dbReference type="NCBI Taxonomy" id="1090615"/>
    <lineage>
        <taxon>Bacteria</taxon>
        <taxon>Bacillati</taxon>
        <taxon>Actinomycetota</taxon>
        <taxon>Actinomycetes</taxon>
        <taxon>Nakamurellales</taxon>
        <taxon>Nakamurellaceae</taxon>
        <taxon>Nakamurella</taxon>
    </lineage>
</organism>
<gene>
    <name evidence="1" type="ORF">SAMN04515671_1320</name>
</gene>
<dbReference type="STRING" id="1090615.SAMN04515671_1320"/>
<protein>
    <submittedName>
        <fullName evidence="1">Uncharacterized protein</fullName>
    </submittedName>
</protein>
<evidence type="ECO:0000313" key="1">
    <source>
        <dbReference type="EMBL" id="SDO55702.1"/>
    </source>
</evidence>
<dbReference type="Proteomes" id="UP000198741">
    <property type="component" value="Chromosome I"/>
</dbReference>
<keyword evidence="2" id="KW-1185">Reference proteome</keyword>
<name>A0A1H0KIZ7_9ACTN</name>